<evidence type="ECO:0000256" key="6">
    <source>
        <dbReference type="ARBA" id="ARBA00022989"/>
    </source>
</evidence>
<evidence type="ECO:0000256" key="5">
    <source>
        <dbReference type="ARBA" id="ARBA00022692"/>
    </source>
</evidence>
<proteinExistence type="inferred from homology"/>
<dbReference type="Proteomes" id="UP001595867">
    <property type="component" value="Unassembled WGS sequence"/>
</dbReference>
<keyword evidence="4 8" id="KW-1003">Cell membrane</keyword>
<protein>
    <recommendedName>
        <fullName evidence="8">Probable membrane transporter protein</fullName>
    </recommendedName>
</protein>
<keyword evidence="7 8" id="KW-0472">Membrane</keyword>
<name>A0ABV8J141_9ACTN</name>
<accession>A0ABV8J141</accession>
<dbReference type="Pfam" id="PF01925">
    <property type="entry name" value="TauE"/>
    <property type="match status" value="1"/>
</dbReference>
<evidence type="ECO:0000313" key="10">
    <source>
        <dbReference type="Proteomes" id="UP001595867"/>
    </source>
</evidence>
<dbReference type="EMBL" id="JBHSBL010000021">
    <property type="protein sequence ID" value="MFC4069691.1"/>
    <property type="molecule type" value="Genomic_DNA"/>
</dbReference>
<gene>
    <name evidence="9" type="ORF">ACFO0C_32615</name>
</gene>
<keyword evidence="3" id="KW-0813">Transport</keyword>
<keyword evidence="5 8" id="KW-0812">Transmembrane</keyword>
<sequence>MRLDHAALLVAGGIGSGLTGSMAGLASLISYPTLLAVGLPPIAANVTNSVGLLASGVGSAAGSRLELRGQGRRILRQSLFALLGGAAGAVLLMNTTSAVFERIVPVLIALAAVVLLLRDRLRDWYTRPRSRFAQPPIGLAIFLIGIYGGYFGAAAGVLMLAVMSMSMVEPLAVSNAVKSVVLGASNAAAAVLYAVIAPVHWTAAALLGLGCLIGSWIGPSLVRRTPERPLRIVIALAALGLAAYLWHDATTP</sequence>
<keyword evidence="6 8" id="KW-1133">Transmembrane helix</keyword>
<feature type="transmembrane region" description="Helical" evidence="8">
    <location>
        <begin position="229"/>
        <end position="247"/>
    </location>
</feature>
<feature type="transmembrane region" description="Helical" evidence="8">
    <location>
        <begin position="7"/>
        <end position="30"/>
    </location>
</feature>
<dbReference type="PANTHER" id="PTHR30269:SF0">
    <property type="entry name" value="MEMBRANE TRANSPORTER PROTEIN YFCA-RELATED"/>
    <property type="match status" value="1"/>
</dbReference>
<dbReference type="RefSeq" id="WP_378070584.1">
    <property type="nucleotide sequence ID" value="NZ_JBHSBL010000021.1"/>
</dbReference>
<comment type="caution">
    <text evidence="9">The sequence shown here is derived from an EMBL/GenBank/DDBJ whole genome shotgun (WGS) entry which is preliminary data.</text>
</comment>
<evidence type="ECO:0000256" key="1">
    <source>
        <dbReference type="ARBA" id="ARBA00004651"/>
    </source>
</evidence>
<dbReference type="InterPro" id="IPR002781">
    <property type="entry name" value="TM_pro_TauE-like"/>
</dbReference>
<evidence type="ECO:0000256" key="3">
    <source>
        <dbReference type="ARBA" id="ARBA00022448"/>
    </source>
</evidence>
<comment type="subcellular location">
    <subcellularLocation>
        <location evidence="1 8">Cell membrane</location>
        <topology evidence="1 8">Multi-pass membrane protein</topology>
    </subcellularLocation>
</comment>
<comment type="similarity">
    <text evidence="2 8">Belongs to the 4-toluene sulfonate uptake permease (TSUP) (TC 2.A.102) family.</text>
</comment>
<organism evidence="9 10">
    <name type="scientific">Actinoplanes subglobosus</name>
    <dbReference type="NCBI Taxonomy" id="1547892"/>
    <lineage>
        <taxon>Bacteria</taxon>
        <taxon>Bacillati</taxon>
        <taxon>Actinomycetota</taxon>
        <taxon>Actinomycetes</taxon>
        <taxon>Micromonosporales</taxon>
        <taxon>Micromonosporaceae</taxon>
        <taxon>Actinoplanes</taxon>
    </lineage>
</organism>
<evidence type="ECO:0000256" key="4">
    <source>
        <dbReference type="ARBA" id="ARBA00022475"/>
    </source>
</evidence>
<feature type="transmembrane region" description="Helical" evidence="8">
    <location>
        <begin position="42"/>
        <end position="62"/>
    </location>
</feature>
<reference evidence="10" key="1">
    <citation type="journal article" date="2019" name="Int. J. Syst. Evol. Microbiol.">
        <title>The Global Catalogue of Microorganisms (GCM) 10K type strain sequencing project: providing services to taxonomists for standard genome sequencing and annotation.</title>
        <authorList>
            <consortium name="The Broad Institute Genomics Platform"/>
            <consortium name="The Broad Institute Genome Sequencing Center for Infectious Disease"/>
            <person name="Wu L."/>
            <person name="Ma J."/>
        </authorList>
    </citation>
    <scope>NUCLEOTIDE SEQUENCE [LARGE SCALE GENOMIC DNA]</scope>
    <source>
        <strain evidence="10">TBRC 5832</strain>
    </source>
</reference>
<feature type="transmembrane region" description="Helical" evidence="8">
    <location>
        <begin position="187"/>
        <end position="217"/>
    </location>
</feature>
<feature type="transmembrane region" description="Helical" evidence="8">
    <location>
        <begin position="137"/>
        <end position="167"/>
    </location>
</feature>
<evidence type="ECO:0000313" key="9">
    <source>
        <dbReference type="EMBL" id="MFC4069691.1"/>
    </source>
</evidence>
<dbReference type="InterPro" id="IPR052017">
    <property type="entry name" value="TSUP"/>
</dbReference>
<evidence type="ECO:0000256" key="7">
    <source>
        <dbReference type="ARBA" id="ARBA00023136"/>
    </source>
</evidence>
<dbReference type="PANTHER" id="PTHR30269">
    <property type="entry name" value="TRANSMEMBRANE PROTEIN YFCA"/>
    <property type="match status" value="1"/>
</dbReference>
<keyword evidence="10" id="KW-1185">Reference proteome</keyword>
<evidence type="ECO:0000256" key="8">
    <source>
        <dbReference type="RuleBase" id="RU363041"/>
    </source>
</evidence>
<evidence type="ECO:0000256" key="2">
    <source>
        <dbReference type="ARBA" id="ARBA00009142"/>
    </source>
</evidence>
<feature type="transmembrane region" description="Helical" evidence="8">
    <location>
        <begin position="99"/>
        <end position="117"/>
    </location>
</feature>
<feature type="transmembrane region" description="Helical" evidence="8">
    <location>
        <begin position="74"/>
        <end position="93"/>
    </location>
</feature>